<dbReference type="EC" id="3.4.-.-" evidence="3"/>
<dbReference type="InterPro" id="IPR003675">
    <property type="entry name" value="Rce1/LyrA-like_dom"/>
</dbReference>
<evidence type="ECO:0000259" key="2">
    <source>
        <dbReference type="Pfam" id="PF02517"/>
    </source>
</evidence>
<name>A0ABW5S6U4_9BACL</name>
<gene>
    <name evidence="3" type="ORF">ACFSUE_18025</name>
</gene>
<feature type="transmembrane region" description="Helical" evidence="1">
    <location>
        <begin position="291"/>
        <end position="316"/>
    </location>
</feature>
<dbReference type="EMBL" id="JBHUMQ010000049">
    <property type="protein sequence ID" value="MFD2695501.1"/>
    <property type="molecule type" value="Genomic_DNA"/>
</dbReference>
<sequence length="319" mass="36158">MNEIRKERKKVKKYFRHLGITLLFQTGVLWSVVGIYLIVLTLQAMFLHPHLTEQQFEARVITPVSESGWPMIAAVLVAFIPLLIYRKKKFFTYDLRTTKRRMTVNVFVLGLIAVLGVNAIISSVMYPVEWLLNLFGYTADPSKEILEGSKTTSMLVYTCLIGPILEEFVYRGVVMRSLERFGSVFAITISALLFSMMHGNIIQIPMAFAIGIVLGYLAKTYGIWLTVLIHIANNLFSEGFSALPSAMWSNVFDIIMAIVFIGTGCAFLNKNKRTIKEKLSGIRGRLPEKRLWLYFFTSIPMILLLLSNLVVTILGVEKL</sequence>
<feature type="transmembrane region" description="Helical" evidence="1">
    <location>
        <begin position="251"/>
        <end position="270"/>
    </location>
</feature>
<evidence type="ECO:0000313" key="4">
    <source>
        <dbReference type="Proteomes" id="UP001597399"/>
    </source>
</evidence>
<feature type="transmembrane region" description="Helical" evidence="1">
    <location>
        <begin position="106"/>
        <end position="126"/>
    </location>
</feature>
<feature type="transmembrane region" description="Helical" evidence="1">
    <location>
        <begin position="181"/>
        <end position="199"/>
    </location>
</feature>
<accession>A0ABW5S6U4</accession>
<organism evidence="3 4">
    <name type="scientific">Sporolactobacillus shoreicorticis</name>
    <dbReference type="NCBI Taxonomy" id="1923877"/>
    <lineage>
        <taxon>Bacteria</taxon>
        <taxon>Bacillati</taxon>
        <taxon>Bacillota</taxon>
        <taxon>Bacilli</taxon>
        <taxon>Bacillales</taxon>
        <taxon>Sporolactobacillaceae</taxon>
        <taxon>Sporolactobacillus</taxon>
    </lineage>
</organism>
<dbReference type="PANTHER" id="PTHR43592:SF15">
    <property type="entry name" value="CAAX AMINO TERMINAL PROTEASE FAMILY PROTEIN"/>
    <property type="match status" value="1"/>
</dbReference>
<feature type="domain" description="CAAX prenyl protease 2/Lysostaphin resistance protein A-like" evidence="2">
    <location>
        <begin position="151"/>
        <end position="236"/>
    </location>
</feature>
<keyword evidence="4" id="KW-1185">Reference proteome</keyword>
<keyword evidence="1" id="KW-1133">Transmembrane helix</keyword>
<protein>
    <submittedName>
        <fullName evidence="3">CPBP family intramembrane glutamic endopeptidase</fullName>
        <ecNumber evidence="3">3.4.-.-</ecNumber>
    </submittedName>
</protein>
<evidence type="ECO:0000313" key="3">
    <source>
        <dbReference type="EMBL" id="MFD2695501.1"/>
    </source>
</evidence>
<dbReference type="Proteomes" id="UP001597399">
    <property type="component" value="Unassembled WGS sequence"/>
</dbReference>
<evidence type="ECO:0000256" key="1">
    <source>
        <dbReference type="SAM" id="Phobius"/>
    </source>
</evidence>
<feature type="transmembrane region" description="Helical" evidence="1">
    <location>
        <begin position="67"/>
        <end position="85"/>
    </location>
</feature>
<dbReference type="Pfam" id="PF02517">
    <property type="entry name" value="Rce1-like"/>
    <property type="match status" value="1"/>
</dbReference>
<comment type="caution">
    <text evidence="3">The sequence shown here is derived from an EMBL/GenBank/DDBJ whole genome shotgun (WGS) entry which is preliminary data.</text>
</comment>
<dbReference type="PANTHER" id="PTHR43592">
    <property type="entry name" value="CAAX AMINO TERMINAL PROTEASE"/>
    <property type="match status" value="1"/>
</dbReference>
<keyword evidence="3" id="KW-0378">Hydrolase</keyword>
<reference evidence="4" key="1">
    <citation type="journal article" date="2019" name="Int. J. Syst. Evol. Microbiol.">
        <title>The Global Catalogue of Microorganisms (GCM) 10K type strain sequencing project: providing services to taxonomists for standard genome sequencing and annotation.</title>
        <authorList>
            <consortium name="The Broad Institute Genomics Platform"/>
            <consortium name="The Broad Institute Genome Sequencing Center for Infectious Disease"/>
            <person name="Wu L."/>
            <person name="Ma J."/>
        </authorList>
    </citation>
    <scope>NUCLEOTIDE SEQUENCE [LARGE SCALE GENOMIC DNA]</scope>
    <source>
        <strain evidence="4">TISTR 2466</strain>
    </source>
</reference>
<dbReference type="RefSeq" id="WP_253060651.1">
    <property type="nucleotide sequence ID" value="NZ_JAMXWM010000006.1"/>
</dbReference>
<dbReference type="GO" id="GO:0016787">
    <property type="term" value="F:hydrolase activity"/>
    <property type="evidence" value="ECO:0007669"/>
    <property type="project" value="UniProtKB-KW"/>
</dbReference>
<keyword evidence="1" id="KW-0812">Transmembrane</keyword>
<feature type="transmembrane region" description="Helical" evidence="1">
    <location>
        <begin position="206"/>
        <end position="231"/>
    </location>
</feature>
<keyword evidence="1" id="KW-0472">Membrane</keyword>
<feature type="transmembrane region" description="Helical" evidence="1">
    <location>
        <begin position="21"/>
        <end position="47"/>
    </location>
</feature>
<proteinExistence type="predicted"/>